<evidence type="ECO:0000313" key="1">
    <source>
        <dbReference type="EMBL" id="KAJ8130878.1"/>
    </source>
</evidence>
<name>A0ACC2JTP9_9PEZI</name>
<keyword evidence="2" id="KW-1185">Reference proteome</keyword>
<dbReference type="Proteomes" id="UP001153332">
    <property type="component" value="Unassembled WGS sequence"/>
</dbReference>
<comment type="caution">
    <text evidence="1">The sequence shown here is derived from an EMBL/GenBank/DDBJ whole genome shotgun (WGS) entry which is preliminary data.</text>
</comment>
<evidence type="ECO:0000313" key="2">
    <source>
        <dbReference type="Proteomes" id="UP001153332"/>
    </source>
</evidence>
<proteinExistence type="predicted"/>
<sequence>MAGSWRSDSKRREEGRRIKGRASSTPPTSRELTAYRYRPLPSGSIRLLQIMPHRDEYAPIQCHLVDYFLLDPDSGKQPHLYEALSYVWGSPEKTRLVYLETGYLAITENLHAALSRLRNRTFPRVIWADAICINQDDERERGFQVQLMAVIYAKATCVLVWLEEAIGRSRSSREETITDGDRALEEICAAVEGQSPGWVDDATRKVIVTLLNRSWFRRIWVLQEVSAARQISIMTRSLEMDGFAFYSGLKALNFSCEDSEMQCRIGSALYLIRDANLRSKTVTPHSDKFSLDISTLGQLIDMYHNREATDSRDKVYALLGMSNDGHSVGGLSPNYEISWKHLFRQFVNFIVGPNGLVETRGEEQAIAVIKTWGHVIGRVADLRGIDAWENRQRVKVEQTSVFKYLTSQLFESEWTLRATAKLIRPDDLVCILQGASHPTIIRAYEDYCAVIAIATTPTVRLGKGTKVLSSELLELVQSNPGFQYDLFLVWDLESPWNEPQVGADYKTFLQSRMPDELGELLEDSLDRATRLHTIGRILVGIQDGLASTAFRKAIMIYGEIPGKKDPRISRLLEPPPNDFHDAKGSSDLRRLGIMADICAGKKYWFSTDIRYWTPVGWRMDNISAIAQTYDHRLMAFLLDEWGNEITITEEVVKAAAENFLWAREMIGLLLDRRGEQVIITEEVLKAAAESRYHAREVLALLFDRGNGRIIITEEVLKAAARNPRYPKEVLTLLIDQADEQSPITEEVLKEAVGNRRCPKELLDLLATRGHDRALITEEAKKIPTIRSISKTYWDSLVGKGR</sequence>
<reference evidence="1" key="1">
    <citation type="submission" date="2022-12" db="EMBL/GenBank/DDBJ databases">
        <title>Genome Sequence of Lasiodiplodia mahajangana.</title>
        <authorList>
            <person name="Buettner E."/>
        </authorList>
    </citation>
    <scope>NUCLEOTIDE SEQUENCE</scope>
    <source>
        <strain evidence="1">VT137</strain>
    </source>
</reference>
<accession>A0ACC2JTP9</accession>
<protein>
    <submittedName>
        <fullName evidence="1">Uncharacterized protein</fullName>
    </submittedName>
</protein>
<organism evidence="1 2">
    <name type="scientific">Lasiodiplodia mahajangana</name>
    <dbReference type="NCBI Taxonomy" id="1108764"/>
    <lineage>
        <taxon>Eukaryota</taxon>
        <taxon>Fungi</taxon>
        <taxon>Dikarya</taxon>
        <taxon>Ascomycota</taxon>
        <taxon>Pezizomycotina</taxon>
        <taxon>Dothideomycetes</taxon>
        <taxon>Dothideomycetes incertae sedis</taxon>
        <taxon>Botryosphaeriales</taxon>
        <taxon>Botryosphaeriaceae</taxon>
        <taxon>Lasiodiplodia</taxon>
    </lineage>
</organism>
<gene>
    <name evidence="1" type="ORF">O1611_g2749</name>
</gene>
<dbReference type="EMBL" id="JAPUUL010000404">
    <property type="protein sequence ID" value="KAJ8130878.1"/>
    <property type="molecule type" value="Genomic_DNA"/>
</dbReference>